<dbReference type="InterPro" id="IPR015421">
    <property type="entry name" value="PyrdxlP-dep_Trfase_major"/>
</dbReference>
<evidence type="ECO:0000313" key="7">
    <source>
        <dbReference type="Proteomes" id="UP000717328"/>
    </source>
</evidence>
<keyword evidence="3" id="KW-0032">Aminotransferase</keyword>
<evidence type="ECO:0000313" key="6">
    <source>
        <dbReference type="EMBL" id="KAG5637783.1"/>
    </source>
</evidence>
<keyword evidence="5" id="KW-0663">Pyridoxal phosphate</keyword>
<evidence type="ECO:0000256" key="3">
    <source>
        <dbReference type="ARBA" id="ARBA00022576"/>
    </source>
</evidence>
<dbReference type="GO" id="GO:0008483">
    <property type="term" value="F:transaminase activity"/>
    <property type="evidence" value="ECO:0007669"/>
    <property type="project" value="UniProtKB-KW"/>
</dbReference>
<evidence type="ECO:0000256" key="5">
    <source>
        <dbReference type="ARBA" id="ARBA00022898"/>
    </source>
</evidence>
<dbReference type="SUPFAM" id="SSF53383">
    <property type="entry name" value="PLP-dependent transferases"/>
    <property type="match status" value="1"/>
</dbReference>
<reference evidence="6" key="2">
    <citation type="submission" date="2021-10" db="EMBL/GenBank/DDBJ databases">
        <title>Phylogenomics reveals ancestral predisposition of the termite-cultivated fungus Termitomyces towards a domesticated lifestyle.</title>
        <authorList>
            <person name="Auxier B."/>
            <person name="Grum-Grzhimaylo A."/>
            <person name="Cardenas M.E."/>
            <person name="Lodge J.D."/>
            <person name="Laessoe T."/>
            <person name="Pedersen O."/>
            <person name="Smith M.E."/>
            <person name="Kuyper T.W."/>
            <person name="Franco-Molano E.A."/>
            <person name="Baroni T.J."/>
            <person name="Aanen D.K."/>
        </authorList>
    </citation>
    <scope>NUCLEOTIDE SEQUENCE</scope>
    <source>
        <strain evidence="6">D49</strain>
    </source>
</reference>
<dbReference type="PANTHER" id="PTHR42790">
    <property type="entry name" value="AMINOTRANSFERASE"/>
    <property type="match status" value="1"/>
</dbReference>
<evidence type="ECO:0000256" key="1">
    <source>
        <dbReference type="ARBA" id="ARBA00001933"/>
    </source>
</evidence>
<evidence type="ECO:0000256" key="2">
    <source>
        <dbReference type="ARBA" id="ARBA00007441"/>
    </source>
</evidence>
<keyword evidence="4" id="KW-0808">Transferase</keyword>
<dbReference type="InterPro" id="IPR050859">
    <property type="entry name" value="Class-I_PLP-dep_aminotransf"/>
</dbReference>
<keyword evidence="7" id="KW-1185">Reference proteome</keyword>
<dbReference type="Gene3D" id="3.40.640.10">
    <property type="entry name" value="Type I PLP-dependent aspartate aminotransferase-like (Major domain)"/>
    <property type="match status" value="1"/>
</dbReference>
<accession>A0A9P7K5J2</accession>
<comment type="similarity">
    <text evidence="2">Belongs to the class-I pyridoxal-phosphate-dependent aminotransferase family.</text>
</comment>
<dbReference type="OrthoDB" id="691673at2759"/>
<reference evidence="6" key="1">
    <citation type="submission" date="2021-02" db="EMBL/GenBank/DDBJ databases">
        <authorList>
            <person name="Nieuwenhuis M."/>
            <person name="Van De Peppel L.J.J."/>
        </authorList>
    </citation>
    <scope>NUCLEOTIDE SEQUENCE</scope>
    <source>
        <strain evidence="6">D49</strain>
    </source>
</reference>
<gene>
    <name evidence="6" type="ORF">H0H81_003284</name>
</gene>
<dbReference type="PANTHER" id="PTHR42790:SF19">
    <property type="entry name" value="KYNURENINE_ALPHA-AMINOADIPATE AMINOTRANSFERASE, MITOCHONDRIAL"/>
    <property type="match status" value="1"/>
</dbReference>
<dbReference type="AlphaFoldDB" id="A0A9P7K5J2"/>
<name>A0A9P7K5J2_9AGAR</name>
<evidence type="ECO:0000256" key="4">
    <source>
        <dbReference type="ARBA" id="ARBA00022679"/>
    </source>
</evidence>
<sequence length="255" mass="27619">MSQNAGLQAMDLSHHLSNIARARTTSPLKGLQEYFGRPGMISLAGGLPHPDYFPFSFLGAEVLTPDAYSSTTVKSSPTSSFLSTPKKKKLSFQVPKYPTKSGDLNLALSLQYSLASGVPALQSLLEEITMKVYQPAYSNYATLVHTGNTDAWAKVVLTLCNPGDGVLACEWTYPSALYMMLPHGIKPVPVPMDGQGMKVESLRTLLSQWDDKSRGMPRPLHLGAAWAGSPATLFLLNGWRGKAKLLPKPRVGSAR</sequence>
<protein>
    <submittedName>
        <fullName evidence="6">Uncharacterized protein</fullName>
    </submittedName>
</protein>
<comment type="cofactor">
    <cofactor evidence="1">
        <name>pyridoxal 5'-phosphate</name>
        <dbReference type="ChEBI" id="CHEBI:597326"/>
    </cofactor>
</comment>
<proteinExistence type="inferred from homology"/>
<organism evidence="6 7">
    <name type="scientific">Sphagnurus paluster</name>
    <dbReference type="NCBI Taxonomy" id="117069"/>
    <lineage>
        <taxon>Eukaryota</taxon>
        <taxon>Fungi</taxon>
        <taxon>Dikarya</taxon>
        <taxon>Basidiomycota</taxon>
        <taxon>Agaricomycotina</taxon>
        <taxon>Agaricomycetes</taxon>
        <taxon>Agaricomycetidae</taxon>
        <taxon>Agaricales</taxon>
        <taxon>Tricholomatineae</taxon>
        <taxon>Lyophyllaceae</taxon>
        <taxon>Sphagnurus</taxon>
    </lineage>
</organism>
<dbReference type="InterPro" id="IPR015424">
    <property type="entry name" value="PyrdxlP-dep_Trfase"/>
</dbReference>
<dbReference type="Proteomes" id="UP000717328">
    <property type="component" value="Unassembled WGS sequence"/>
</dbReference>
<dbReference type="GO" id="GO:1901605">
    <property type="term" value="P:alpha-amino acid metabolic process"/>
    <property type="evidence" value="ECO:0007669"/>
    <property type="project" value="TreeGrafter"/>
</dbReference>
<dbReference type="EMBL" id="JABCKI010005804">
    <property type="protein sequence ID" value="KAG5637783.1"/>
    <property type="molecule type" value="Genomic_DNA"/>
</dbReference>
<comment type="caution">
    <text evidence="6">The sequence shown here is derived from an EMBL/GenBank/DDBJ whole genome shotgun (WGS) entry which is preliminary data.</text>
</comment>